<keyword evidence="2" id="KW-1185">Reference proteome</keyword>
<evidence type="ECO:0000313" key="2">
    <source>
        <dbReference type="Proteomes" id="UP000266723"/>
    </source>
</evidence>
<protein>
    <submittedName>
        <fullName evidence="1">Uncharacterized protein</fullName>
    </submittedName>
</protein>
<dbReference type="EMBL" id="QGKV02000649">
    <property type="protein sequence ID" value="KAF3580822.1"/>
    <property type="molecule type" value="Genomic_DNA"/>
</dbReference>
<dbReference type="Proteomes" id="UP000266723">
    <property type="component" value="Unassembled WGS sequence"/>
</dbReference>
<proteinExistence type="predicted"/>
<comment type="caution">
    <text evidence="1">The sequence shown here is derived from an EMBL/GenBank/DDBJ whole genome shotgun (WGS) entry which is preliminary data.</text>
</comment>
<reference evidence="1 2" key="1">
    <citation type="journal article" date="2020" name="BMC Genomics">
        <title>Intraspecific diversification of the crop wild relative Brassica cretica Lam. using demographic model selection.</title>
        <authorList>
            <person name="Kioukis A."/>
            <person name="Michalopoulou V.A."/>
            <person name="Briers L."/>
            <person name="Pirintsos S."/>
            <person name="Studholme D.J."/>
            <person name="Pavlidis P."/>
            <person name="Sarris P.F."/>
        </authorList>
    </citation>
    <scope>NUCLEOTIDE SEQUENCE [LARGE SCALE GENOMIC DNA]</scope>
    <source>
        <strain evidence="2">cv. PFS-1207/04</strain>
    </source>
</reference>
<name>A0ABQ7DS26_BRACR</name>
<accession>A0ABQ7DS26</accession>
<sequence>MVSTKRSKKPFKNTKIRPAENVTRVEVGSPNPCWSTRVGSSWVIRVGRPTRAGSSWVVRPTRAGLPALGRPGSSARVVQPALVYPRWIVLGCPRGSFNPRWSTRVNFCRPAFFDRAGKGTRGGLPGFDQG</sequence>
<organism evidence="1 2">
    <name type="scientific">Brassica cretica</name>
    <name type="common">Mustard</name>
    <dbReference type="NCBI Taxonomy" id="69181"/>
    <lineage>
        <taxon>Eukaryota</taxon>
        <taxon>Viridiplantae</taxon>
        <taxon>Streptophyta</taxon>
        <taxon>Embryophyta</taxon>
        <taxon>Tracheophyta</taxon>
        <taxon>Spermatophyta</taxon>
        <taxon>Magnoliopsida</taxon>
        <taxon>eudicotyledons</taxon>
        <taxon>Gunneridae</taxon>
        <taxon>Pentapetalae</taxon>
        <taxon>rosids</taxon>
        <taxon>malvids</taxon>
        <taxon>Brassicales</taxon>
        <taxon>Brassicaceae</taxon>
        <taxon>Brassiceae</taxon>
        <taxon>Brassica</taxon>
    </lineage>
</organism>
<gene>
    <name evidence="1" type="ORF">DY000_02030043</name>
</gene>
<evidence type="ECO:0000313" key="1">
    <source>
        <dbReference type="EMBL" id="KAF3580822.1"/>
    </source>
</evidence>